<dbReference type="Proteomes" id="UP001305779">
    <property type="component" value="Unassembled WGS sequence"/>
</dbReference>
<keyword evidence="3" id="KW-0186">Copper</keyword>
<evidence type="ECO:0000256" key="6">
    <source>
        <dbReference type="ARBA" id="ARBA00034311"/>
    </source>
</evidence>
<evidence type="ECO:0000256" key="3">
    <source>
        <dbReference type="ARBA" id="ARBA00023008"/>
    </source>
</evidence>
<evidence type="ECO:0000259" key="8">
    <source>
        <dbReference type="Pfam" id="PF03067"/>
    </source>
</evidence>
<evidence type="ECO:0000313" key="9">
    <source>
        <dbReference type="EMBL" id="KAK4496050.1"/>
    </source>
</evidence>
<dbReference type="InterPro" id="IPR004302">
    <property type="entry name" value="Cellulose/chitin-bd_N"/>
</dbReference>
<keyword evidence="2" id="KW-0479">Metal-binding</keyword>
<comment type="similarity">
    <text evidence="6">Belongs to the polysaccharide monooxygenase AA13 family.</text>
</comment>
<protein>
    <recommendedName>
        <fullName evidence="8">Chitin-binding type-4 domain-containing protein</fullName>
    </recommendedName>
</protein>
<evidence type="ECO:0000256" key="4">
    <source>
        <dbReference type="ARBA" id="ARBA00023157"/>
    </source>
</evidence>
<comment type="cofactor">
    <cofactor evidence="1">
        <name>Cu(2+)</name>
        <dbReference type="ChEBI" id="CHEBI:29036"/>
    </cofactor>
</comment>
<evidence type="ECO:0000256" key="7">
    <source>
        <dbReference type="SAM" id="SignalP"/>
    </source>
</evidence>
<dbReference type="InterPro" id="IPR052282">
    <property type="entry name" value="Starch-active_LPMO"/>
</dbReference>
<sequence>MDLKLVFLTATAVAGTLGHGIITTPPVRAIGPASLAACGSAITNILKADNQSGIETLDGASGSDPDFNSTACNLVLCKGLQLEDNRANVQTYHPGQEINIKVWTRIPHKGWASVAVMDTRTSPVPLFIGEPLISFETDSATGFSTGSAPVDMDLNVTLPDSLGGRCTEPGNCVLQWTWFGRVVHQTYESCIDFVLGEDENSLTDQAVDSVDNGQLTDLFAGRSITMADYSYEMITPKEPAQSTIPASEIGPTAIAYPGLRTEQTTSPLTRVRRVFSFAQLFFFALTFMNS</sequence>
<evidence type="ECO:0000256" key="5">
    <source>
        <dbReference type="ARBA" id="ARBA00023180"/>
    </source>
</evidence>
<comment type="caution">
    <text evidence="9">The sequence shown here is derived from an EMBL/GenBank/DDBJ whole genome shotgun (WGS) entry which is preliminary data.</text>
</comment>
<feature type="signal peptide" evidence="7">
    <location>
        <begin position="1"/>
        <end position="18"/>
    </location>
</feature>
<feature type="domain" description="Chitin-binding type-4" evidence="8">
    <location>
        <begin position="19"/>
        <end position="193"/>
    </location>
</feature>
<evidence type="ECO:0000256" key="1">
    <source>
        <dbReference type="ARBA" id="ARBA00001973"/>
    </source>
</evidence>
<keyword evidence="10" id="KW-1185">Reference proteome</keyword>
<keyword evidence="7" id="KW-0732">Signal</keyword>
<keyword evidence="4" id="KW-1015">Disulfide bond</keyword>
<organism evidence="9 10">
    <name type="scientific">Zasmidium cellare</name>
    <name type="common">Wine cellar mold</name>
    <name type="synonym">Racodium cellare</name>
    <dbReference type="NCBI Taxonomy" id="395010"/>
    <lineage>
        <taxon>Eukaryota</taxon>
        <taxon>Fungi</taxon>
        <taxon>Dikarya</taxon>
        <taxon>Ascomycota</taxon>
        <taxon>Pezizomycotina</taxon>
        <taxon>Dothideomycetes</taxon>
        <taxon>Dothideomycetidae</taxon>
        <taxon>Mycosphaerellales</taxon>
        <taxon>Mycosphaerellaceae</taxon>
        <taxon>Zasmidium</taxon>
    </lineage>
</organism>
<dbReference type="EMBL" id="JAXOVC010000011">
    <property type="protein sequence ID" value="KAK4496050.1"/>
    <property type="molecule type" value="Genomic_DNA"/>
</dbReference>
<keyword evidence="5" id="KW-0325">Glycoprotein</keyword>
<accession>A0ABR0E3S7</accession>
<name>A0ABR0E3S7_ZASCE</name>
<dbReference type="Gene3D" id="2.70.50.70">
    <property type="match status" value="1"/>
</dbReference>
<evidence type="ECO:0000313" key="10">
    <source>
        <dbReference type="Proteomes" id="UP001305779"/>
    </source>
</evidence>
<dbReference type="PANTHER" id="PTHR36575">
    <property type="entry name" value="BINDING PROTEIN, PUTATIVE (AFU_ORTHOLOGUE AFUA_1G14430)-RELATED"/>
    <property type="match status" value="1"/>
</dbReference>
<dbReference type="PANTHER" id="PTHR36575:SF2">
    <property type="entry name" value="CHITIN-BINDING TYPE-4 DOMAIN-CONTAINING PROTEIN-RELATED"/>
    <property type="match status" value="1"/>
</dbReference>
<proteinExistence type="inferred from homology"/>
<evidence type="ECO:0000256" key="2">
    <source>
        <dbReference type="ARBA" id="ARBA00022723"/>
    </source>
</evidence>
<reference evidence="9 10" key="1">
    <citation type="journal article" date="2023" name="G3 (Bethesda)">
        <title>A chromosome-level genome assembly of Zasmidium syzygii isolated from banana leaves.</title>
        <authorList>
            <person name="van Westerhoven A.C."/>
            <person name="Mehrabi R."/>
            <person name="Talebi R."/>
            <person name="Steentjes M.B.F."/>
            <person name="Corcolon B."/>
            <person name="Chong P.A."/>
            <person name="Kema G.H.J."/>
            <person name="Seidl M.F."/>
        </authorList>
    </citation>
    <scope>NUCLEOTIDE SEQUENCE [LARGE SCALE GENOMIC DNA]</scope>
    <source>
        <strain evidence="9 10">P124</strain>
    </source>
</reference>
<feature type="chain" id="PRO_5046106557" description="Chitin-binding type-4 domain-containing protein" evidence="7">
    <location>
        <begin position="19"/>
        <end position="290"/>
    </location>
</feature>
<dbReference type="Pfam" id="PF03067">
    <property type="entry name" value="LPMO_10"/>
    <property type="match status" value="1"/>
</dbReference>
<gene>
    <name evidence="9" type="ORF">PRZ48_013319</name>
</gene>